<feature type="non-terminal residue" evidence="1">
    <location>
        <position position="836"/>
    </location>
</feature>
<comment type="caution">
    <text evidence="1">The sequence shown here is derived from an EMBL/GenBank/DDBJ whole genome shotgun (WGS) entry which is preliminary data.</text>
</comment>
<gene>
    <name evidence="1" type="ORF">RFI_29715</name>
</gene>
<dbReference type="AlphaFoldDB" id="X6M2M7"/>
<accession>X6M2M7</accession>
<sequence length="836" mass="99368">MSEHRLERIGDNTFFGDFQVEKDSVFDIQLHCNSTRMYDVMDDCHIYVPRERVPIAFENNLLNHLVNNVTDDSSLEFALYAITDINQVLRKVLPRLVNSIIETITKELEKSKIDLKSVFQYILVRTLAESISRNVTLPANQLSPWHLFVAVQCLYQNKGKQKNETVCKVLKSDLREHFHRRLPKLHYLYLLPCVNYLLLFSDDNTVISDFRNRREEGDGSEWKSEHLDKRIHSVLETDFSLRILGNSAIAQQQQHHTEAYVIELLQHHSTESHLCQSVLDFLFEQSEEIWKNICQSDNGDKCWQVMCIAFQNDFSMWNKFIERLQIVNIFEDDKVRVTFFKNFNVNGTFQQLVTISSEQLLNFFDFIQTQKNIWKSDDDLMETIGRYIDKIFYCKEILSCLIDILWNVLSIFILFYLNETNHVNYETVSETVSDKVIELTKRLLDNLRTKHNKKQSELELSLQVWIQLFNHKINQGVNQWTRLLTESLKTWFSADYFDGLAPINCYHRKALWLLTDSRLNLLPDSCRKAFEKCLESNSEHFEFNKECWTDKNRNQLGQCIGKSPWDLSEWNSFLSLIFKDSIQQEMLPSDDHIDEKEEKISNESISIQMDILITQLRRCILYIEWKDIIIKHQNIKILKEKWEYIQVTMKRLINAIKENKTNFTLCELLKSKKNETYIKEVAGDSFDQQAWSATIEKFDKFKKCDIILRQLLSLNYLEKVPSDLKLLHEFLKDPRNCYISNAELQFENEMKLLECFQDELRTMINREQNQAFRIKWNNCKAKFQNLERLKMKVQSNQSELIPDLEKQLSHFVEKTDKKTTRRIMTAWRHVAKRKNK</sequence>
<dbReference type="Proteomes" id="UP000023152">
    <property type="component" value="Unassembled WGS sequence"/>
</dbReference>
<evidence type="ECO:0000313" key="2">
    <source>
        <dbReference type="Proteomes" id="UP000023152"/>
    </source>
</evidence>
<evidence type="ECO:0008006" key="3">
    <source>
        <dbReference type="Google" id="ProtNLM"/>
    </source>
</evidence>
<name>X6M2M7_RETFI</name>
<keyword evidence="2" id="KW-1185">Reference proteome</keyword>
<protein>
    <recommendedName>
        <fullName evidence="3">Viral A-type inclusion protein</fullName>
    </recommendedName>
</protein>
<proteinExistence type="predicted"/>
<organism evidence="1 2">
    <name type="scientific">Reticulomyxa filosa</name>
    <dbReference type="NCBI Taxonomy" id="46433"/>
    <lineage>
        <taxon>Eukaryota</taxon>
        <taxon>Sar</taxon>
        <taxon>Rhizaria</taxon>
        <taxon>Retaria</taxon>
        <taxon>Foraminifera</taxon>
        <taxon>Monothalamids</taxon>
        <taxon>Reticulomyxidae</taxon>
        <taxon>Reticulomyxa</taxon>
    </lineage>
</organism>
<reference evidence="1 2" key="1">
    <citation type="journal article" date="2013" name="Curr. Biol.">
        <title>The Genome of the Foraminiferan Reticulomyxa filosa.</title>
        <authorList>
            <person name="Glockner G."/>
            <person name="Hulsmann N."/>
            <person name="Schleicher M."/>
            <person name="Noegel A.A."/>
            <person name="Eichinger L."/>
            <person name="Gallinger C."/>
            <person name="Pawlowski J."/>
            <person name="Sierra R."/>
            <person name="Euteneuer U."/>
            <person name="Pillet L."/>
            <person name="Moustafa A."/>
            <person name="Platzer M."/>
            <person name="Groth M."/>
            <person name="Szafranski K."/>
            <person name="Schliwa M."/>
        </authorList>
    </citation>
    <scope>NUCLEOTIDE SEQUENCE [LARGE SCALE GENOMIC DNA]</scope>
</reference>
<dbReference type="EMBL" id="ASPP01025868">
    <property type="protein sequence ID" value="ETO07677.1"/>
    <property type="molecule type" value="Genomic_DNA"/>
</dbReference>
<evidence type="ECO:0000313" key="1">
    <source>
        <dbReference type="EMBL" id="ETO07677.1"/>
    </source>
</evidence>